<feature type="binding site" evidence="11">
    <location>
        <position position="208"/>
    </location>
    <ligand>
        <name>ATP</name>
        <dbReference type="ChEBI" id="CHEBI:30616"/>
    </ligand>
</feature>
<evidence type="ECO:0000259" key="12">
    <source>
        <dbReference type="PROSITE" id="PS50011"/>
    </source>
</evidence>
<keyword evidence="7 11" id="KW-0067">ATP-binding</keyword>
<evidence type="ECO:0000313" key="14">
    <source>
        <dbReference type="Proteomes" id="UP000594260"/>
    </source>
</evidence>
<name>A0A7M7JPS4_VARDE</name>
<dbReference type="GO" id="GO:0005524">
    <property type="term" value="F:ATP binding"/>
    <property type="evidence" value="ECO:0007669"/>
    <property type="project" value="UniProtKB-UniRule"/>
</dbReference>
<evidence type="ECO:0000256" key="2">
    <source>
        <dbReference type="ARBA" id="ARBA00022148"/>
    </source>
</evidence>
<keyword evidence="14" id="KW-1185">Reference proteome</keyword>
<dbReference type="InterPro" id="IPR050236">
    <property type="entry name" value="Ser_Thr_kinase_AGC"/>
</dbReference>
<dbReference type="PROSITE" id="PS00107">
    <property type="entry name" value="PROTEIN_KINASE_ATP"/>
    <property type="match status" value="1"/>
</dbReference>
<accession>A0A7M7JPS4</accession>
<dbReference type="Gene3D" id="1.10.510.10">
    <property type="entry name" value="Transferase(Phosphotransferase) domain 1"/>
    <property type="match status" value="1"/>
</dbReference>
<proteinExistence type="predicted"/>
<dbReference type="OrthoDB" id="6480311at2759"/>
<evidence type="ECO:0000256" key="10">
    <source>
        <dbReference type="ARBA" id="ARBA00048679"/>
    </source>
</evidence>
<dbReference type="Proteomes" id="UP000594260">
    <property type="component" value="Unplaced"/>
</dbReference>
<dbReference type="PANTHER" id="PTHR24356:SF1">
    <property type="entry name" value="SERINE_THREONINE-PROTEIN KINASE GREATWALL"/>
    <property type="match status" value="1"/>
</dbReference>
<evidence type="ECO:0000256" key="6">
    <source>
        <dbReference type="ARBA" id="ARBA00022777"/>
    </source>
</evidence>
<dbReference type="InterPro" id="IPR000719">
    <property type="entry name" value="Prot_kinase_dom"/>
</dbReference>
<dbReference type="GeneID" id="111247850"/>
<dbReference type="InterPro" id="IPR008271">
    <property type="entry name" value="Ser/Thr_kinase_AS"/>
</dbReference>
<dbReference type="Pfam" id="PF00069">
    <property type="entry name" value="Pkinase"/>
    <property type="match status" value="1"/>
</dbReference>
<dbReference type="SUPFAM" id="SSF56112">
    <property type="entry name" value="Protein kinase-like (PK-like)"/>
    <property type="match status" value="1"/>
</dbReference>
<evidence type="ECO:0000256" key="11">
    <source>
        <dbReference type="PROSITE-ProRule" id="PRU10141"/>
    </source>
</evidence>
<dbReference type="OMA" id="SAYQMAF"/>
<dbReference type="PROSITE" id="PS00108">
    <property type="entry name" value="PROTEIN_KINASE_ST"/>
    <property type="match status" value="1"/>
</dbReference>
<comment type="catalytic activity">
    <reaction evidence="9">
        <text>L-threonyl-[protein] + ATP = O-phospho-L-threonyl-[protein] + ADP + H(+)</text>
        <dbReference type="Rhea" id="RHEA:46608"/>
        <dbReference type="Rhea" id="RHEA-COMP:11060"/>
        <dbReference type="Rhea" id="RHEA-COMP:11605"/>
        <dbReference type="ChEBI" id="CHEBI:15378"/>
        <dbReference type="ChEBI" id="CHEBI:30013"/>
        <dbReference type="ChEBI" id="CHEBI:30616"/>
        <dbReference type="ChEBI" id="CHEBI:61977"/>
        <dbReference type="ChEBI" id="CHEBI:456216"/>
        <dbReference type="EC" id="2.7.11.1"/>
    </reaction>
</comment>
<dbReference type="SMART" id="SM00220">
    <property type="entry name" value="S_TKc"/>
    <property type="match status" value="1"/>
</dbReference>
<evidence type="ECO:0000256" key="1">
    <source>
        <dbReference type="ARBA" id="ARBA00012513"/>
    </source>
</evidence>
<evidence type="ECO:0000256" key="4">
    <source>
        <dbReference type="ARBA" id="ARBA00022679"/>
    </source>
</evidence>
<dbReference type="InParanoid" id="A0A7M7JPS4"/>
<feature type="domain" description="Protein kinase" evidence="12">
    <location>
        <begin position="176"/>
        <end position="449"/>
    </location>
</feature>
<sequence length="584" mass="67419">MSYESNTESNGDKSLASQGYRKIKRKTVYEELVQSEPRLMTSVQCLLESYVRTERKIRKTDCPRTHHTMEQTCRTAFEILSRIKACRLGADDIRENLENLACLYDYLAKATPGPACNLAHRIRRLILVLELVAGKMEQAYHMPETNWTAVRKHFEREAAMLENYEEKLVVPEMNMIRGDRLLGAGGFGVCYKATFANVIPCTVKYIKKEMFGQVRFACVDKVVASMTNHPLVVKYFACFAAEKGYITVMEYIRGVDLERVTKTTKGKGLPMAVLRPILAQLGIATQYLHYKGFIHRDIKPSNLLITADCQLKMIDFDTVKICIGLFPERKLRTFFRRTFIEFNDKESAGTLNYFPPEFFKMVPYGRACDWWAVGVSAYQMAFGRMPFRGSDDKKLEEKIRAVDYRFPKKKCSTEHLTEAKDLITKLLRKKTSERLCSHKYSDYLNHKIFEGLDFEKLEKGEQSISYAGITDLMAKSGKTYSPKASGSLEQEKDNYIRPEKIKDVKDHCALLTFVSKQFQDIVIKSKKKLSINLEDMRDSPEVWITRPRSDGQSMLDEQDDIDQISPNDYRFREFIKEQTSEPVN</sequence>
<comment type="catalytic activity">
    <reaction evidence="10">
        <text>L-seryl-[protein] + ATP = O-phospho-L-seryl-[protein] + ADP + H(+)</text>
        <dbReference type="Rhea" id="RHEA:17989"/>
        <dbReference type="Rhea" id="RHEA-COMP:9863"/>
        <dbReference type="Rhea" id="RHEA-COMP:11604"/>
        <dbReference type="ChEBI" id="CHEBI:15378"/>
        <dbReference type="ChEBI" id="CHEBI:29999"/>
        <dbReference type="ChEBI" id="CHEBI:30616"/>
        <dbReference type="ChEBI" id="CHEBI:83421"/>
        <dbReference type="ChEBI" id="CHEBI:456216"/>
        <dbReference type="EC" id="2.7.11.1"/>
    </reaction>
</comment>
<keyword evidence="4" id="KW-0808">Transferase</keyword>
<keyword evidence="3" id="KW-0723">Serine/threonine-protein kinase</keyword>
<dbReference type="RefSeq" id="XP_022655048.1">
    <property type="nucleotide sequence ID" value="XM_022799313.1"/>
</dbReference>
<keyword evidence="5 11" id="KW-0547">Nucleotide-binding</keyword>
<evidence type="ECO:0000256" key="7">
    <source>
        <dbReference type="ARBA" id="ARBA00022840"/>
    </source>
</evidence>
<keyword evidence="6" id="KW-0418">Kinase</keyword>
<dbReference type="GO" id="GO:0004674">
    <property type="term" value="F:protein serine/threonine kinase activity"/>
    <property type="evidence" value="ECO:0007669"/>
    <property type="project" value="UniProtKB-KW"/>
</dbReference>
<dbReference type="EnsemblMetazoa" id="XM_022799313">
    <property type="protein sequence ID" value="XP_022655048"/>
    <property type="gene ID" value="LOC111247850"/>
</dbReference>
<evidence type="ECO:0000313" key="13">
    <source>
        <dbReference type="EnsemblMetazoa" id="XP_022655048"/>
    </source>
</evidence>
<dbReference type="InterPro" id="IPR011009">
    <property type="entry name" value="Kinase-like_dom_sf"/>
</dbReference>
<dbReference type="PANTHER" id="PTHR24356">
    <property type="entry name" value="SERINE/THREONINE-PROTEIN KINASE"/>
    <property type="match status" value="1"/>
</dbReference>
<dbReference type="KEGG" id="vde:111247850"/>
<evidence type="ECO:0000256" key="9">
    <source>
        <dbReference type="ARBA" id="ARBA00047899"/>
    </source>
</evidence>
<dbReference type="Gene3D" id="3.30.200.20">
    <property type="entry name" value="Phosphorylase Kinase, domain 1"/>
    <property type="match status" value="1"/>
</dbReference>
<protein>
    <recommendedName>
        <fullName evidence="2">Serine/threonine-protein kinase greatwall</fullName>
        <ecNumber evidence="1">2.7.11.1</ecNumber>
    </recommendedName>
    <alternativeName>
        <fullName evidence="8">Microtubule-associated serine/threonine-protein kinase-like</fullName>
    </alternativeName>
</protein>
<dbReference type="AlphaFoldDB" id="A0A7M7JPS4"/>
<dbReference type="InterPro" id="IPR017441">
    <property type="entry name" value="Protein_kinase_ATP_BS"/>
</dbReference>
<evidence type="ECO:0000256" key="3">
    <source>
        <dbReference type="ARBA" id="ARBA00022527"/>
    </source>
</evidence>
<evidence type="ECO:0000256" key="5">
    <source>
        <dbReference type="ARBA" id="ARBA00022741"/>
    </source>
</evidence>
<dbReference type="EC" id="2.7.11.1" evidence="1"/>
<reference evidence="13" key="1">
    <citation type="submission" date="2021-01" db="UniProtKB">
        <authorList>
            <consortium name="EnsemblMetazoa"/>
        </authorList>
    </citation>
    <scope>IDENTIFICATION</scope>
</reference>
<organism evidence="13 14">
    <name type="scientific">Varroa destructor</name>
    <name type="common">Honeybee mite</name>
    <dbReference type="NCBI Taxonomy" id="109461"/>
    <lineage>
        <taxon>Eukaryota</taxon>
        <taxon>Metazoa</taxon>
        <taxon>Ecdysozoa</taxon>
        <taxon>Arthropoda</taxon>
        <taxon>Chelicerata</taxon>
        <taxon>Arachnida</taxon>
        <taxon>Acari</taxon>
        <taxon>Parasitiformes</taxon>
        <taxon>Mesostigmata</taxon>
        <taxon>Gamasina</taxon>
        <taxon>Dermanyssoidea</taxon>
        <taxon>Varroidae</taxon>
        <taxon>Varroa</taxon>
    </lineage>
</organism>
<evidence type="ECO:0000256" key="8">
    <source>
        <dbReference type="ARBA" id="ARBA00033099"/>
    </source>
</evidence>
<dbReference type="PROSITE" id="PS50011">
    <property type="entry name" value="PROTEIN_KINASE_DOM"/>
    <property type="match status" value="1"/>
</dbReference>